<organism evidence="1">
    <name type="scientific">Aegilops tauschii</name>
    <name type="common">Tausch's goatgrass</name>
    <name type="synonym">Aegilops squarrosa</name>
    <dbReference type="NCBI Taxonomy" id="37682"/>
    <lineage>
        <taxon>Eukaryota</taxon>
        <taxon>Viridiplantae</taxon>
        <taxon>Streptophyta</taxon>
        <taxon>Embryophyta</taxon>
        <taxon>Tracheophyta</taxon>
        <taxon>Spermatophyta</taxon>
        <taxon>Magnoliopsida</taxon>
        <taxon>Liliopsida</taxon>
        <taxon>Poales</taxon>
        <taxon>Poaceae</taxon>
        <taxon>BOP clade</taxon>
        <taxon>Pooideae</taxon>
        <taxon>Triticodae</taxon>
        <taxon>Triticeae</taxon>
        <taxon>Triticinae</taxon>
        <taxon>Aegilops</taxon>
    </lineage>
</organism>
<dbReference type="PANTHER" id="PTHR33704">
    <property type="entry name" value="PROTEIN HEAT INTOLERANT 4-RELATED"/>
    <property type="match status" value="1"/>
</dbReference>
<protein>
    <submittedName>
        <fullName evidence="1">Uncharacterized protein</fullName>
    </submittedName>
</protein>
<dbReference type="PANTHER" id="PTHR33704:SF1">
    <property type="entry name" value="PROTEIN HEAT INTOLERANT 4-RELATED"/>
    <property type="match status" value="1"/>
</dbReference>
<dbReference type="GO" id="GO:1900034">
    <property type="term" value="P:regulation of cellular response to heat"/>
    <property type="evidence" value="ECO:0007669"/>
    <property type="project" value="InterPro"/>
</dbReference>
<dbReference type="EnsemblPlants" id="EMT30127">
    <property type="protein sequence ID" value="EMT30127"/>
    <property type="gene ID" value="F775_13146"/>
</dbReference>
<reference evidence="1" key="1">
    <citation type="submission" date="2015-06" db="UniProtKB">
        <authorList>
            <consortium name="EnsemblPlants"/>
        </authorList>
    </citation>
    <scope>IDENTIFICATION</scope>
</reference>
<sequence length="204" mass="23268">MATVVQRHGNCSCPTWQLQFSDMATAVTQAALKQGGDLYEKRVHLFGSTESHLLDIGGTVRTVHVPVIVAVDCPFTPLSTIGFTPLTLDGEDSVISVTYPLAPPMVWEFDWEMDSYEEFVHNVVLPENEKETLKLLLKAVQERKKQAKEERMKAIDAMDPETKKAYADIRFYKFYPVKTWDTPNVKFNKSNYIGKFCRNAHFLM</sequence>
<dbReference type="AlphaFoldDB" id="M8CRD2"/>
<dbReference type="InterPro" id="IPR039313">
    <property type="entry name" value="HIT4"/>
</dbReference>
<accession>M8CRD2</accession>
<evidence type="ECO:0000313" key="1">
    <source>
        <dbReference type="EnsemblPlants" id="EMT30127"/>
    </source>
</evidence>
<proteinExistence type="predicted"/>
<name>M8CRD2_AEGTA</name>